<organism evidence="1 2">
    <name type="scientific">Exilibacterium tricleocarpae</name>
    <dbReference type="NCBI Taxonomy" id="2591008"/>
    <lineage>
        <taxon>Bacteria</taxon>
        <taxon>Pseudomonadati</taxon>
        <taxon>Pseudomonadota</taxon>
        <taxon>Gammaproteobacteria</taxon>
        <taxon>Cellvibrionales</taxon>
        <taxon>Cellvibrionaceae</taxon>
        <taxon>Exilibacterium</taxon>
    </lineage>
</organism>
<evidence type="ECO:0000313" key="1">
    <source>
        <dbReference type="EMBL" id="TQV73458.1"/>
    </source>
</evidence>
<keyword evidence="2" id="KW-1185">Reference proteome</keyword>
<dbReference type="AlphaFoldDB" id="A0A545T8D5"/>
<dbReference type="PANTHER" id="PTHR37526:SF1">
    <property type="entry name" value="PROTEIN TUSB"/>
    <property type="match status" value="1"/>
</dbReference>
<evidence type="ECO:0000313" key="2">
    <source>
        <dbReference type="Proteomes" id="UP000319732"/>
    </source>
</evidence>
<dbReference type="GO" id="GO:1990228">
    <property type="term" value="C:sulfurtransferase complex"/>
    <property type="evidence" value="ECO:0007669"/>
    <property type="project" value="TreeGrafter"/>
</dbReference>
<dbReference type="GO" id="GO:0002143">
    <property type="term" value="P:tRNA wobble position uridine thiolation"/>
    <property type="evidence" value="ECO:0007669"/>
    <property type="project" value="InterPro"/>
</dbReference>
<reference evidence="1 2" key="1">
    <citation type="submission" date="2019-06" db="EMBL/GenBank/DDBJ databases">
        <title>Whole genome sequence for Cellvibrionaceae sp. R142.</title>
        <authorList>
            <person name="Wang G."/>
        </authorList>
    </citation>
    <scope>NUCLEOTIDE SEQUENCE [LARGE SCALE GENOMIC DNA]</scope>
    <source>
        <strain evidence="1 2">R142</strain>
    </source>
</reference>
<sequence length="101" mass="10873">MILHTVNKSPFSHSLLEACLAIMGAKHSLLLLEDGVYGTLKTSPMAAALAERGRAGAIYALEADLRARGLTDTALLSCVKPIDYAGFVRLATEHSKVQSWF</sequence>
<comment type="caution">
    <text evidence="1">The sequence shown here is derived from an EMBL/GenBank/DDBJ whole genome shotgun (WGS) entry which is preliminary data.</text>
</comment>
<dbReference type="RefSeq" id="WP_142905587.1">
    <property type="nucleotide sequence ID" value="NZ_ML660097.1"/>
</dbReference>
<name>A0A545T8D5_9GAMM</name>
<dbReference type="Proteomes" id="UP000319732">
    <property type="component" value="Unassembled WGS sequence"/>
</dbReference>
<dbReference type="InterPro" id="IPR027396">
    <property type="entry name" value="DsrEFH-like"/>
</dbReference>
<protein>
    <submittedName>
        <fullName evidence="1">Sulfurtransferase complex subunit TusB</fullName>
    </submittedName>
</protein>
<dbReference type="EMBL" id="VHSG01000018">
    <property type="protein sequence ID" value="TQV73458.1"/>
    <property type="molecule type" value="Genomic_DNA"/>
</dbReference>
<keyword evidence="1" id="KW-0808">Transferase</keyword>
<dbReference type="SUPFAM" id="SSF75169">
    <property type="entry name" value="DsrEFH-like"/>
    <property type="match status" value="1"/>
</dbReference>
<dbReference type="GO" id="GO:0016740">
    <property type="term" value="F:transferase activity"/>
    <property type="evidence" value="ECO:0007669"/>
    <property type="project" value="UniProtKB-KW"/>
</dbReference>
<accession>A0A545T8D5</accession>
<dbReference type="PANTHER" id="PTHR37526">
    <property type="entry name" value="PROTEIN TUSB"/>
    <property type="match status" value="1"/>
</dbReference>
<dbReference type="InterPro" id="IPR007215">
    <property type="entry name" value="Sulphur_relay_TusB/DsrH"/>
</dbReference>
<dbReference type="Gene3D" id="3.40.1260.10">
    <property type="entry name" value="DsrEFH-like"/>
    <property type="match status" value="1"/>
</dbReference>
<proteinExistence type="predicted"/>
<dbReference type="NCBIfam" id="TIGR03011">
    <property type="entry name" value="sulf_tusB_dsrH"/>
    <property type="match status" value="1"/>
</dbReference>
<gene>
    <name evidence="1" type="primary">dsrH</name>
    <name evidence="1" type="ORF">FKG94_17300</name>
</gene>
<dbReference type="Pfam" id="PF04077">
    <property type="entry name" value="DsrH"/>
    <property type="match status" value="1"/>
</dbReference>
<dbReference type="OrthoDB" id="9795117at2"/>